<sequence length="508" mass="57855">MVDLLIAFCRYLRLAGIPVSTGEVLDLMHALTLLEPSRENFLLAVKTTLAKGRVNERELEKLFHFYLRTAAKGPAPIPTPQKPAIPNPAPRLTPQEFSTRLAQMKDWLRQEMARAREGEEGNSGRGGGPGGQATGRETGVAVARGWQRDRTTAFKQVPLYNRLFMVLERGGEEELATLAAEALSALTEANNGAGESVQETLTGLKALLDWNTVREHLEQPSMREAQKLIWREKLRKLENILRTGIEEKRWRQQPERELENMARRANLAERSFAHLNPEELAEVKRQVVRLGRQLATRPGYRHKPSPHGMVDIARTVRLAATTGGVPLQLCHMRREPGRPDVVLLCDLSGSVAPYSRFMLLLVHTMQNKFQLARSFAFVDAVAEITGLVKNQDLERTLVHIQRQTGIWQTGFSDYGSVWKQFRREYLTVLNNKTTLIILGDARNNYKPPEVDHFQEICRRARQVIWLNPAPREHWEGEDSIMGLYAPYCRRVLECRNLAQLTRIAREIF</sequence>
<feature type="compositionally biased region" description="Gly residues" evidence="1">
    <location>
        <begin position="121"/>
        <end position="133"/>
    </location>
</feature>
<dbReference type="PIRSF" id="PIRSF010256">
    <property type="entry name" value="CoxE_vWa"/>
    <property type="match status" value="1"/>
</dbReference>
<gene>
    <name evidence="2" type="ORF">GFC01_01685</name>
</gene>
<dbReference type="Proteomes" id="UP000441717">
    <property type="component" value="Unassembled WGS sequence"/>
</dbReference>
<feature type="region of interest" description="Disordered" evidence="1">
    <location>
        <begin position="115"/>
        <end position="138"/>
    </location>
</feature>
<dbReference type="RefSeq" id="WP_152944917.1">
    <property type="nucleotide sequence ID" value="NZ_WHYR01000003.1"/>
</dbReference>
<dbReference type="OrthoDB" id="9790469at2"/>
<dbReference type="AlphaFoldDB" id="A0A6N7IN19"/>
<reference evidence="2 3" key="1">
    <citation type="submission" date="2019-10" db="EMBL/GenBank/DDBJ databases">
        <title>Comparative genomics of sulfur disproportionating microorganisms.</title>
        <authorList>
            <person name="Ward L.M."/>
            <person name="Bertran E."/>
            <person name="Johnston D."/>
        </authorList>
    </citation>
    <scope>NUCLEOTIDE SEQUENCE [LARGE SCALE GENOMIC DNA]</scope>
    <source>
        <strain evidence="2 3">DSM 14055</strain>
    </source>
</reference>
<keyword evidence="3" id="KW-1185">Reference proteome</keyword>
<protein>
    <submittedName>
        <fullName evidence="2">VWA domain-containing protein</fullName>
    </submittedName>
</protein>
<proteinExistence type="predicted"/>
<accession>A0A6N7IN19</accession>
<evidence type="ECO:0000313" key="2">
    <source>
        <dbReference type="EMBL" id="MQL50999.1"/>
    </source>
</evidence>
<organism evidence="2 3">
    <name type="scientific">Desulfofundulus thermobenzoicus</name>
    <dbReference type="NCBI Taxonomy" id="29376"/>
    <lineage>
        <taxon>Bacteria</taxon>
        <taxon>Bacillati</taxon>
        <taxon>Bacillota</taxon>
        <taxon>Clostridia</taxon>
        <taxon>Eubacteriales</taxon>
        <taxon>Peptococcaceae</taxon>
        <taxon>Desulfofundulus</taxon>
    </lineage>
</organism>
<dbReference type="PANTHER" id="PTHR39338">
    <property type="entry name" value="BLL5662 PROTEIN-RELATED"/>
    <property type="match status" value="1"/>
</dbReference>
<dbReference type="InterPro" id="IPR008912">
    <property type="entry name" value="Uncharacterised_CoxE"/>
</dbReference>
<dbReference type="PANTHER" id="PTHR39338:SF5">
    <property type="entry name" value="BLR6139 PROTEIN"/>
    <property type="match status" value="1"/>
</dbReference>
<evidence type="ECO:0000256" key="1">
    <source>
        <dbReference type="SAM" id="MobiDB-lite"/>
    </source>
</evidence>
<evidence type="ECO:0000313" key="3">
    <source>
        <dbReference type="Proteomes" id="UP000441717"/>
    </source>
</evidence>
<name>A0A6N7IN19_9FIRM</name>
<dbReference type="Pfam" id="PF05762">
    <property type="entry name" value="VWA_CoxE"/>
    <property type="match status" value="1"/>
</dbReference>
<dbReference type="EMBL" id="WHYR01000003">
    <property type="protein sequence ID" value="MQL50999.1"/>
    <property type="molecule type" value="Genomic_DNA"/>
</dbReference>
<dbReference type="InterPro" id="IPR011195">
    <property type="entry name" value="UCP010256"/>
</dbReference>
<comment type="caution">
    <text evidence="2">The sequence shown here is derived from an EMBL/GenBank/DDBJ whole genome shotgun (WGS) entry which is preliminary data.</text>
</comment>